<accession>H8GUQ9</accession>
<dbReference type="PATRIC" id="fig|745776.4.peg.322"/>
<dbReference type="EMBL" id="CP002191">
    <property type="protein sequence ID" value="AFD24242.1"/>
    <property type="molecule type" value="Genomic_DNA"/>
</dbReference>
<dbReference type="Proteomes" id="UP000007575">
    <property type="component" value="Chromosome"/>
</dbReference>
<evidence type="ECO:0000313" key="2">
    <source>
        <dbReference type="Proteomes" id="UP000007575"/>
    </source>
</evidence>
<dbReference type="AlphaFoldDB" id="H8GUQ9"/>
<dbReference type="HOGENOM" id="CLU_1882323_0_0_0"/>
<sequence>MPRADMPALWWTASLPALALLAAGLGWVLIGQPVQEAARLREEAKARTEGAVLVEACLADLRRQYGNAPPLSRAEAQRLQWSDPGPRGEKAWTLWGTLRHGQERGIFDCDGVREADGQLRVTYAFGSPWWTPPPD</sequence>
<proteinExistence type="predicted"/>
<dbReference type="KEGG" id="dgo:DGo_CA0315"/>
<dbReference type="RefSeq" id="WP_014683725.1">
    <property type="nucleotide sequence ID" value="NC_017790.1"/>
</dbReference>
<gene>
    <name evidence="1" type="ordered locus">DGo_CA0315</name>
</gene>
<name>H8GUQ9_DEIGI</name>
<protein>
    <submittedName>
        <fullName evidence="1">Uncharacterized protein</fullName>
    </submittedName>
</protein>
<evidence type="ECO:0000313" key="1">
    <source>
        <dbReference type="EMBL" id="AFD24242.1"/>
    </source>
</evidence>
<keyword evidence="2" id="KW-1185">Reference proteome</keyword>
<organism evidence="1 2">
    <name type="scientific">Deinococcus gobiensis (strain DSM 21396 / JCM 16679 / CGMCC 1.7299 / I-0)</name>
    <dbReference type="NCBI Taxonomy" id="745776"/>
    <lineage>
        <taxon>Bacteria</taxon>
        <taxon>Thermotogati</taxon>
        <taxon>Deinococcota</taxon>
        <taxon>Deinococci</taxon>
        <taxon>Deinococcales</taxon>
        <taxon>Deinococcaceae</taxon>
        <taxon>Deinococcus</taxon>
    </lineage>
</organism>
<dbReference type="OrthoDB" id="26949at1298"/>
<reference evidence="1 2" key="1">
    <citation type="journal article" date="2012" name="PLoS ONE">
        <title>Genome sequence and transcriptome analysis of the radioresistant bacterium Deinococcus gobiensis: insights into the extreme environmental adaptations.</title>
        <authorList>
            <person name="Yuan M."/>
            <person name="Chen M."/>
            <person name="Zhang W."/>
            <person name="Lu W."/>
            <person name="Wang J."/>
            <person name="Yang M."/>
            <person name="Zhao P."/>
            <person name="Tang R."/>
            <person name="Li X."/>
            <person name="Hao Y."/>
            <person name="Zhou Z."/>
            <person name="Zhan Y."/>
            <person name="Yu H."/>
            <person name="Teng C."/>
            <person name="Yan Y."/>
            <person name="Ping S."/>
            <person name="Wang Y."/>
            <person name="Lin M."/>
        </authorList>
    </citation>
    <scope>NUCLEOTIDE SEQUENCE [LARGE SCALE GENOMIC DNA]</scope>
    <source>
        <strain evidence="1 2">I-0</strain>
    </source>
</reference>